<accession>X1CCM7</accession>
<dbReference type="GO" id="GO:0005975">
    <property type="term" value="P:carbohydrate metabolic process"/>
    <property type="evidence" value="ECO:0007669"/>
    <property type="project" value="InterPro"/>
</dbReference>
<feature type="non-terminal residue" evidence="1">
    <location>
        <position position="1"/>
    </location>
</feature>
<reference evidence="1" key="1">
    <citation type="journal article" date="2014" name="Front. Microbiol.">
        <title>High frequency of phylogenetically diverse reductive dehalogenase-homologous genes in deep subseafloor sedimentary metagenomes.</title>
        <authorList>
            <person name="Kawai M."/>
            <person name="Futagami T."/>
            <person name="Toyoda A."/>
            <person name="Takaki Y."/>
            <person name="Nishi S."/>
            <person name="Hori S."/>
            <person name="Arai W."/>
            <person name="Tsubouchi T."/>
            <person name="Morono Y."/>
            <person name="Uchiyama I."/>
            <person name="Ito T."/>
            <person name="Fujiyama A."/>
            <person name="Inagaki F."/>
            <person name="Takami H."/>
        </authorList>
    </citation>
    <scope>NUCLEOTIDE SEQUENCE</scope>
    <source>
        <strain evidence="1">Expedition CK06-06</strain>
    </source>
</reference>
<proteinExistence type="predicted"/>
<protein>
    <submittedName>
        <fullName evidence="1">Uncharacterized protein</fullName>
    </submittedName>
</protein>
<gene>
    <name evidence="1" type="ORF">S01H4_29662</name>
</gene>
<comment type="caution">
    <text evidence="1">The sequence shown here is derived from an EMBL/GenBank/DDBJ whole genome shotgun (WGS) entry which is preliminary data.</text>
</comment>
<organism evidence="1">
    <name type="scientific">marine sediment metagenome</name>
    <dbReference type="NCBI Taxonomy" id="412755"/>
    <lineage>
        <taxon>unclassified sequences</taxon>
        <taxon>metagenomes</taxon>
        <taxon>ecological metagenomes</taxon>
    </lineage>
</organism>
<name>X1CCM7_9ZZZZ</name>
<dbReference type="InterPro" id="IPR008928">
    <property type="entry name" value="6-hairpin_glycosidase_sf"/>
</dbReference>
<sequence length="313" mass="35167">AMIPVITLCIARSGEESKEEIILQAMTEAADYLSTTIIDENGISRCDYNLTEGKWYPYEPPWHTGQAIYALTDAYRLTGKAFYLETAKKAGDWWTSLQITDHPKLNGMLNAIHGDHAGQVIVFATVSDGTAGLFKLHEATGETKYAEVPTQAGDWMLANMCLLDEGVCYDNVDPETGEVLKENSPFWPDKENQGLWDVARPNNEGSLFLDMYQYTGNEEYKEAFITLCESLVETQGPEGLWMDFMPNNKEDGSVHPRFNLWYAESLLEGYELTGDKRYLEAVLKTAATFASFQKSNGTIYYQNFLSGEVNKNS</sequence>
<evidence type="ECO:0000313" key="1">
    <source>
        <dbReference type="EMBL" id="GAG82026.1"/>
    </source>
</evidence>
<dbReference type="AlphaFoldDB" id="X1CCM7"/>
<dbReference type="EMBL" id="BART01015247">
    <property type="protein sequence ID" value="GAG82026.1"/>
    <property type="molecule type" value="Genomic_DNA"/>
</dbReference>
<feature type="non-terminal residue" evidence="1">
    <location>
        <position position="313"/>
    </location>
</feature>
<dbReference type="SUPFAM" id="SSF48208">
    <property type="entry name" value="Six-hairpin glycosidases"/>
    <property type="match status" value="1"/>
</dbReference>
<dbReference type="Gene3D" id="1.50.10.20">
    <property type="match status" value="2"/>
</dbReference>